<dbReference type="GeneID" id="36405121"/>
<dbReference type="Proteomes" id="UP000054928">
    <property type="component" value="Unassembled WGS sequence"/>
</dbReference>
<name>A0A0P1AFF0_PLAHL</name>
<dbReference type="InterPro" id="IPR043502">
    <property type="entry name" value="DNA/RNA_pol_sf"/>
</dbReference>
<reference evidence="3" key="1">
    <citation type="submission" date="2014-09" db="EMBL/GenBank/DDBJ databases">
        <authorList>
            <person name="Sharma Rahul"/>
            <person name="Thines Marco"/>
        </authorList>
    </citation>
    <scope>NUCLEOTIDE SEQUENCE [LARGE SCALE GENOMIC DNA]</scope>
</reference>
<dbReference type="RefSeq" id="XP_024576201.1">
    <property type="nucleotide sequence ID" value="XM_024725422.1"/>
</dbReference>
<proteinExistence type="predicted"/>
<dbReference type="Pfam" id="PF07727">
    <property type="entry name" value="RVT_2"/>
    <property type="match status" value="1"/>
</dbReference>
<sequence>MESSDASKWVMACDMEMGSLRKNDTRELVPPPRGRKAIGNKWVFRIKKNQDGVIERYKARMVAKGFAQKYGIDYEEIFAPVAKFTSIRFLLSLSAKYNLTIHQMDVKTAFLNGELEENIFMAQPEGYVSASHPDHVCKLKRSLYGFKQSSRMWNKNVDDSMQLLEFNKWESDHCIYVKRQVQDMIFVALNVEDMILASSSLKILEEIKQALSERFEMTEMDQPKNFLGIKMEQDMTAGKSRYGRQSLHVTF</sequence>
<evidence type="ECO:0000313" key="3">
    <source>
        <dbReference type="Proteomes" id="UP000054928"/>
    </source>
</evidence>
<dbReference type="SUPFAM" id="SSF56672">
    <property type="entry name" value="DNA/RNA polymerases"/>
    <property type="match status" value="1"/>
</dbReference>
<protein>
    <submittedName>
        <fullName evidence="2">Reverse partial</fullName>
    </submittedName>
</protein>
<dbReference type="EMBL" id="CCYD01000442">
    <property type="protein sequence ID" value="CEG39832.1"/>
    <property type="molecule type" value="Genomic_DNA"/>
</dbReference>
<organism evidence="2 3">
    <name type="scientific">Plasmopara halstedii</name>
    <name type="common">Downy mildew of sunflower</name>
    <dbReference type="NCBI Taxonomy" id="4781"/>
    <lineage>
        <taxon>Eukaryota</taxon>
        <taxon>Sar</taxon>
        <taxon>Stramenopiles</taxon>
        <taxon>Oomycota</taxon>
        <taxon>Peronosporomycetes</taxon>
        <taxon>Peronosporales</taxon>
        <taxon>Peronosporaceae</taxon>
        <taxon>Plasmopara</taxon>
    </lineage>
</organism>
<accession>A0A0P1AFF0</accession>
<dbReference type="STRING" id="4781.A0A0P1AFF0"/>
<evidence type="ECO:0000259" key="1">
    <source>
        <dbReference type="Pfam" id="PF07727"/>
    </source>
</evidence>
<dbReference type="OrthoDB" id="164869at2759"/>
<dbReference type="InterPro" id="IPR013103">
    <property type="entry name" value="RVT_2"/>
</dbReference>
<dbReference type="OMA" id="IHITIDS"/>
<feature type="domain" description="Reverse transcriptase Ty1/copia-type" evidence="1">
    <location>
        <begin position="23"/>
        <end position="236"/>
    </location>
</feature>
<keyword evidence="3" id="KW-1185">Reference proteome</keyword>
<evidence type="ECO:0000313" key="2">
    <source>
        <dbReference type="EMBL" id="CEG39832.1"/>
    </source>
</evidence>
<dbReference type="AlphaFoldDB" id="A0A0P1AFF0"/>